<dbReference type="PRINTS" id="PR00064">
    <property type="entry name" value="RIBOSOMALL35"/>
</dbReference>
<evidence type="ECO:0000256" key="4">
    <source>
        <dbReference type="HAMAP-Rule" id="MF_00514"/>
    </source>
</evidence>
<evidence type="ECO:0000256" key="2">
    <source>
        <dbReference type="ARBA" id="ARBA00022980"/>
    </source>
</evidence>
<comment type="caution">
    <text evidence="7">The sequence shown here is derived from an EMBL/GenBank/DDBJ whole genome shotgun (WGS) entry which is preliminary data.</text>
</comment>
<reference evidence="7 8" key="1">
    <citation type="submission" date="2022-03" db="EMBL/GenBank/DDBJ databases">
        <title>Genomic Encyclopedia of Type Strains, Phase III (KMG-III): the genomes of soil and plant-associated and newly described type strains.</title>
        <authorList>
            <person name="Whitman W."/>
        </authorList>
    </citation>
    <scope>NUCLEOTIDE SEQUENCE [LARGE SCALE GENOMIC DNA]</scope>
    <source>
        <strain evidence="7 8">BSker1</strain>
    </source>
</reference>
<dbReference type="PANTHER" id="PTHR33343">
    <property type="entry name" value="54S RIBOSOMAL PROTEIN BL35M"/>
    <property type="match status" value="1"/>
</dbReference>
<dbReference type="RefSeq" id="WP_253445954.1">
    <property type="nucleotide sequence ID" value="NZ_JALJYF010000001.1"/>
</dbReference>
<protein>
    <recommendedName>
        <fullName evidence="4">Large ribosomal subunit protein bL35</fullName>
    </recommendedName>
</protein>
<dbReference type="NCBIfam" id="TIGR00001">
    <property type="entry name" value="rpmI_bact"/>
    <property type="match status" value="1"/>
</dbReference>
<sequence>MPKMKSHRGAAKRFRKTGSGKIKRNQSHRRHILTKKSTKRKRHLRTASYIHASDEKLIARMMPYKH</sequence>
<keyword evidence="3 4" id="KW-0687">Ribonucleoprotein</keyword>
<dbReference type="Gene3D" id="4.10.410.60">
    <property type="match status" value="1"/>
</dbReference>
<accession>A0ABT1G6I5</accession>
<dbReference type="EMBL" id="JALJYF010000001">
    <property type="protein sequence ID" value="MCP1726913.1"/>
    <property type="molecule type" value="Genomic_DNA"/>
</dbReference>
<evidence type="ECO:0000256" key="6">
    <source>
        <dbReference type="SAM" id="MobiDB-lite"/>
    </source>
</evidence>
<dbReference type="InterPro" id="IPR001706">
    <property type="entry name" value="Ribosomal_bL35"/>
</dbReference>
<dbReference type="InterPro" id="IPR018265">
    <property type="entry name" value="Ribosomal_bL35_CS"/>
</dbReference>
<dbReference type="PANTHER" id="PTHR33343:SF1">
    <property type="entry name" value="LARGE RIBOSOMAL SUBUNIT PROTEIN BL35M"/>
    <property type="match status" value="1"/>
</dbReference>
<comment type="similarity">
    <text evidence="1 4 5">Belongs to the bacterial ribosomal protein bL35 family.</text>
</comment>
<keyword evidence="2 4" id="KW-0689">Ribosomal protein</keyword>
<organism evidence="7 8">
    <name type="scientific">Natronospira proteinivora</name>
    <dbReference type="NCBI Taxonomy" id="1807133"/>
    <lineage>
        <taxon>Bacteria</taxon>
        <taxon>Pseudomonadati</taxon>
        <taxon>Pseudomonadota</taxon>
        <taxon>Gammaproteobacteria</taxon>
        <taxon>Natronospirales</taxon>
        <taxon>Natronospiraceae</taxon>
        <taxon>Natronospira</taxon>
    </lineage>
</organism>
<evidence type="ECO:0000256" key="1">
    <source>
        <dbReference type="ARBA" id="ARBA00006598"/>
    </source>
</evidence>
<name>A0ABT1G6I5_9GAMM</name>
<dbReference type="SUPFAM" id="SSF143034">
    <property type="entry name" value="L35p-like"/>
    <property type="match status" value="1"/>
</dbReference>
<dbReference type="Pfam" id="PF01632">
    <property type="entry name" value="Ribosomal_L35p"/>
    <property type="match status" value="1"/>
</dbReference>
<evidence type="ECO:0000313" key="7">
    <source>
        <dbReference type="EMBL" id="MCP1726913.1"/>
    </source>
</evidence>
<evidence type="ECO:0000313" key="8">
    <source>
        <dbReference type="Proteomes" id="UP001523550"/>
    </source>
</evidence>
<gene>
    <name evidence="4" type="primary">rpmI</name>
    <name evidence="7" type="ORF">J2T60_000878</name>
</gene>
<evidence type="ECO:0000256" key="3">
    <source>
        <dbReference type="ARBA" id="ARBA00023274"/>
    </source>
</evidence>
<evidence type="ECO:0000256" key="5">
    <source>
        <dbReference type="RuleBase" id="RU000568"/>
    </source>
</evidence>
<dbReference type="HAMAP" id="MF_00514">
    <property type="entry name" value="Ribosomal_bL35"/>
    <property type="match status" value="1"/>
</dbReference>
<dbReference type="PROSITE" id="PS00936">
    <property type="entry name" value="RIBOSOMAL_L35"/>
    <property type="match status" value="1"/>
</dbReference>
<keyword evidence="8" id="KW-1185">Reference proteome</keyword>
<dbReference type="GO" id="GO:0005840">
    <property type="term" value="C:ribosome"/>
    <property type="evidence" value="ECO:0007669"/>
    <property type="project" value="UniProtKB-KW"/>
</dbReference>
<dbReference type="InterPro" id="IPR021137">
    <property type="entry name" value="Ribosomal_bL35-like"/>
</dbReference>
<dbReference type="InterPro" id="IPR037229">
    <property type="entry name" value="Ribosomal_bL35_sf"/>
</dbReference>
<feature type="region of interest" description="Disordered" evidence="6">
    <location>
        <begin position="1"/>
        <end position="31"/>
    </location>
</feature>
<proteinExistence type="inferred from homology"/>
<dbReference type="Proteomes" id="UP001523550">
    <property type="component" value="Unassembled WGS sequence"/>
</dbReference>